<dbReference type="Proteomes" id="UP001165960">
    <property type="component" value="Unassembled WGS sequence"/>
</dbReference>
<keyword evidence="2" id="KW-1185">Reference proteome</keyword>
<gene>
    <name evidence="1" type="ORF">DSO57_1003000</name>
</gene>
<proteinExistence type="predicted"/>
<reference evidence="1" key="1">
    <citation type="submission" date="2022-04" db="EMBL/GenBank/DDBJ databases">
        <title>Genome of the entomopathogenic fungus Entomophthora muscae.</title>
        <authorList>
            <person name="Elya C."/>
            <person name="Lovett B.R."/>
            <person name="Lee E."/>
            <person name="Macias A.M."/>
            <person name="Hajek A.E."/>
            <person name="De Bivort B.L."/>
            <person name="Kasson M.T."/>
            <person name="De Fine Licht H.H."/>
            <person name="Stajich J.E."/>
        </authorList>
    </citation>
    <scope>NUCLEOTIDE SEQUENCE</scope>
    <source>
        <strain evidence="1">Berkeley</strain>
    </source>
</reference>
<protein>
    <submittedName>
        <fullName evidence="1">Uncharacterized protein</fullName>
    </submittedName>
</protein>
<organism evidence="1 2">
    <name type="scientific">Entomophthora muscae</name>
    <dbReference type="NCBI Taxonomy" id="34485"/>
    <lineage>
        <taxon>Eukaryota</taxon>
        <taxon>Fungi</taxon>
        <taxon>Fungi incertae sedis</taxon>
        <taxon>Zoopagomycota</taxon>
        <taxon>Entomophthoromycotina</taxon>
        <taxon>Entomophthoromycetes</taxon>
        <taxon>Entomophthorales</taxon>
        <taxon>Entomophthoraceae</taxon>
        <taxon>Entomophthora</taxon>
    </lineage>
</organism>
<comment type="caution">
    <text evidence="1">The sequence shown here is derived from an EMBL/GenBank/DDBJ whole genome shotgun (WGS) entry which is preliminary data.</text>
</comment>
<name>A0ACC2SY32_9FUNG</name>
<sequence length="101" mass="11064">MAGIPDDSPAPPISQLYNHSRAGIVILTILSLSKVDIPNLGAYRPLAAGLLYLTCSAPFLYWALVARYLDGLSSPSMPWYMTASGHDIWCLKYYIKETSGL</sequence>
<accession>A0ACC2SY32</accession>
<evidence type="ECO:0000313" key="1">
    <source>
        <dbReference type="EMBL" id="KAJ9067086.1"/>
    </source>
</evidence>
<dbReference type="EMBL" id="QTSX02004267">
    <property type="protein sequence ID" value="KAJ9067086.1"/>
    <property type="molecule type" value="Genomic_DNA"/>
</dbReference>
<evidence type="ECO:0000313" key="2">
    <source>
        <dbReference type="Proteomes" id="UP001165960"/>
    </source>
</evidence>